<proteinExistence type="predicted"/>
<accession>A0AAP1C1R7</accession>
<organism evidence="1 2">
    <name type="scientific">Burkholderia latens</name>
    <dbReference type="NCBI Taxonomy" id="488446"/>
    <lineage>
        <taxon>Bacteria</taxon>
        <taxon>Pseudomonadati</taxon>
        <taxon>Pseudomonadota</taxon>
        <taxon>Betaproteobacteria</taxon>
        <taxon>Burkholderiales</taxon>
        <taxon>Burkholderiaceae</taxon>
        <taxon>Burkholderia</taxon>
        <taxon>Burkholderia cepacia complex</taxon>
    </lineage>
</organism>
<reference evidence="1 2" key="1">
    <citation type="submission" date="2015-11" db="EMBL/GenBank/DDBJ databases">
        <title>Expanding the genomic diversity of Burkholderia species for the development of highly accurate diagnostics.</title>
        <authorList>
            <person name="Sahl J."/>
            <person name="Keim P."/>
            <person name="Wagner D."/>
        </authorList>
    </citation>
    <scope>NUCLEOTIDE SEQUENCE [LARGE SCALE GENOMIC DNA]</scope>
    <source>
        <strain evidence="1 2">RF32-BP12</strain>
    </source>
</reference>
<evidence type="ECO:0000313" key="1">
    <source>
        <dbReference type="EMBL" id="KVA04843.1"/>
    </source>
</evidence>
<dbReference type="RefSeq" id="WP_040140157.1">
    <property type="nucleotide sequence ID" value="NZ_CBCPGW010000026.1"/>
</dbReference>
<dbReference type="KEGG" id="blat:WK25_25610"/>
<dbReference type="EMBL" id="LOTQ01000030">
    <property type="protein sequence ID" value="KVA04843.1"/>
    <property type="molecule type" value="Genomic_DNA"/>
</dbReference>
<protein>
    <submittedName>
        <fullName evidence="1">Uncharacterized protein</fullName>
    </submittedName>
</protein>
<dbReference type="AlphaFoldDB" id="A0AAP1C1R7"/>
<evidence type="ECO:0000313" key="2">
    <source>
        <dbReference type="Proteomes" id="UP000056450"/>
    </source>
</evidence>
<dbReference type="Proteomes" id="UP000056450">
    <property type="component" value="Unassembled WGS sequence"/>
</dbReference>
<comment type="caution">
    <text evidence="1">The sequence shown here is derived from an EMBL/GenBank/DDBJ whole genome shotgun (WGS) entry which is preliminary data.</text>
</comment>
<gene>
    <name evidence="1" type="ORF">WI41_22505</name>
</gene>
<name>A0AAP1C1R7_9BURK</name>
<sequence length="80" mass="9079">MILAGCEYWWKSRSTRIDIVDDEAGSHPRRTISIEPYLNAGMAGDVIARHAREVVSMSIEQLARLRPFDRAAGSRARHTR</sequence>